<dbReference type="GO" id="GO:0016989">
    <property type="term" value="F:sigma factor antagonist activity"/>
    <property type="evidence" value="ECO:0007669"/>
    <property type="project" value="TreeGrafter"/>
</dbReference>
<reference evidence="3 4" key="1">
    <citation type="submission" date="2020-08" db="EMBL/GenBank/DDBJ databases">
        <title>Genomic Encyclopedia of Type Strains, Phase IV (KMG-IV): sequencing the most valuable type-strain genomes for metagenomic binning, comparative biology and taxonomic classification.</title>
        <authorList>
            <person name="Goeker M."/>
        </authorList>
    </citation>
    <scope>NUCLEOTIDE SEQUENCE [LARGE SCALE GENOMIC DNA]</scope>
    <source>
        <strain evidence="3 4">DSM 17976</strain>
    </source>
</reference>
<dbReference type="Proteomes" id="UP000541352">
    <property type="component" value="Unassembled WGS sequence"/>
</dbReference>
<dbReference type="Gene3D" id="3.55.50.30">
    <property type="match status" value="1"/>
</dbReference>
<organism evidence="3 4">
    <name type="scientific">Runella defluvii</name>
    <dbReference type="NCBI Taxonomy" id="370973"/>
    <lineage>
        <taxon>Bacteria</taxon>
        <taxon>Pseudomonadati</taxon>
        <taxon>Bacteroidota</taxon>
        <taxon>Cytophagia</taxon>
        <taxon>Cytophagales</taxon>
        <taxon>Spirosomataceae</taxon>
        <taxon>Runella</taxon>
    </lineage>
</organism>
<gene>
    <name evidence="3" type="ORF">FHS57_004823</name>
</gene>
<feature type="domain" description="FecR protein" evidence="1">
    <location>
        <begin position="156"/>
        <end position="241"/>
    </location>
</feature>
<name>A0A7W5ZPT0_9BACT</name>
<dbReference type="InterPro" id="IPR006860">
    <property type="entry name" value="FecR"/>
</dbReference>
<dbReference type="Pfam" id="PF16344">
    <property type="entry name" value="FecR_C"/>
    <property type="match status" value="1"/>
</dbReference>
<sequence>MPNQYAFYSAADFVIDDAFLKCQLTPTPASTDWWNRWLAENPSQQEEWNKAVQLLEAVRLGLNDYTRTYLTPETEAMLLSRIQATNRLHDEEEAPTRSLWSQPWIRYVAAASVVGLIGIGWWGQQSFQRRAQPYQAYVATLDESKIEKVNQGDKPLHFQLPDGSQVTLFAKSRLSFDHFFGKKNRSVYLSGKAFFEVKKQPNSPFFVYANELVTKVLGTSFVVQAYPNDKQVEVQVKTGKVSVFTQNDPSKAQKLSNRELEGIVLTPNQQITLNRQELRLARALVPEPQLLAQPTPLPAFEFEEAPVPQVLDLIEKAYGIHIVYDAELLSSCTLTASLSEESLAQKIKLICQAIDATSETIDAQIVIYSKGCH</sequence>
<dbReference type="InterPro" id="IPR032508">
    <property type="entry name" value="FecR_C"/>
</dbReference>
<dbReference type="Pfam" id="PF04773">
    <property type="entry name" value="FecR"/>
    <property type="match status" value="1"/>
</dbReference>
<evidence type="ECO:0000313" key="4">
    <source>
        <dbReference type="Proteomes" id="UP000541352"/>
    </source>
</evidence>
<proteinExistence type="predicted"/>
<dbReference type="PANTHER" id="PTHR30273">
    <property type="entry name" value="PERIPLASMIC SIGNAL SENSOR AND SIGMA FACTOR ACTIVATOR FECR-RELATED"/>
    <property type="match status" value="1"/>
</dbReference>
<protein>
    <submittedName>
        <fullName evidence="3">Ferric-dicitrate binding protein FerR (Iron transport regulator)</fullName>
    </submittedName>
</protein>
<comment type="caution">
    <text evidence="3">The sequence shown here is derived from an EMBL/GenBank/DDBJ whole genome shotgun (WGS) entry which is preliminary data.</text>
</comment>
<evidence type="ECO:0000313" key="3">
    <source>
        <dbReference type="EMBL" id="MBB3840803.1"/>
    </source>
</evidence>
<dbReference type="PIRSF" id="PIRSF018266">
    <property type="entry name" value="FecR"/>
    <property type="match status" value="1"/>
</dbReference>
<accession>A0A7W5ZPT0</accession>
<dbReference type="PANTHER" id="PTHR30273:SF2">
    <property type="entry name" value="PROTEIN FECR"/>
    <property type="match status" value="1"/>
</dbReference>
<evidence type="ECO:0000259" key="2">
    <source>
        <dbReference type="Pfam" id="PF16344"/>
    </source>
</evidence>
<dbReference type="RefSeq" id="WP_183978009.1">
    <property type="nucleotide sequence ID" value="NZ_JACIBY010000012.1"/>
</dbReference>
<keyword evidence="4" id="KW-1185">Reference proteome</keyword>
<feature type="domain" description="Protein FecR C-terminal" evidence="2">
    <location>
        <begin position="300"/>
        <end position="366"/>
    </location>
</feature>
<dbReference type="AlphaFoldDB" id="A0A7W5ZPT0"/>
<dbReference type="InterPro" id="IPR012373">
    <property type="entry name" value="Ferrdict_sens_TM"/>
</dbReference>
<dbReference type="EMBL" id="JACIBY010000012">
    <property type="protein sequence ID" value="MBB3840803.1"/>
    <property type="molecule type" value="Genomic_DNA"/>
</dbReference>
<dbReference type="Gene3D" id="2.60.120.1440">
    <property type="match status" value="1"/>
</dbReference>
<evidence type="ECO:0000259" key="1">
    <source>
        <dbReference type="Pfam" id="PF04773"/>
    </source>
</evidence>